<dbReference type="SUPFAM" id="SSF52833">
    <property type="entry name" value="Thioredoxin-like"/>
    <property type="match status" value="1"/>
</dbReference>
<dbReference type="Gene3D" id="3.40.30.10">
    <property type="entry name" value="Glutaredoxin"/>
    <property type="match status" value="1"/>
</dbReference>
<sequence>MVEIRRAGRAGRVVGAVVAAALLAGAAAGCGTGEESGAGSGARAGAGAGEVRTSPIAGRLAELPARVDGAKVVVGDPAAPRTAQVLVDPRCGYCARFEEAGGEVLLELAAEGKVKVEYLLASFLDRGGVSGSVRAVNALRASVEAGKFAEFQAAVFASQPKAKFTDGHLLAIAAEVPGLRGEAFDRAVAEQTYKGWAGEAEKAFEATGAQGTPMVLVDGRPVGSKDGAMFDAAAFARALEAVGIGGRAA</sequence>
<feature type="chain" id="PRO_5046783938" evidence="1">
    <location>
        <begin position="27"/>
        <end position="249"/>
    </location>
</feature>
<gene>
    <name evidence="3" type="ORF">K7B10_21980</name>
</gene>
<reference evidence="3 4" key="1">
    <citation type="submission" date="2021-08" db="EMBL/GenBank/DDBJ databases">
        <title>Genomic Architecture of Streptomyces flavotricini NGL1 and Streptomyces erythrochromogenes HMS4 With Differential Plant Beneficial attributes and laccase production capabilities.</title>
        <authorList>
            <person name="Salwan R."/>
            <person name="Kaur R."/>
            <person name="Sharma V."/>
        </authorList>
    </citation>
    <scope>NUCLEOTIDE SEQUENCE [LARGE SCALE GENOMIC DNA]</scope>
    <source>
        <strain evidence="3 4">NGL1</strain>
    </source>
</reference>
<dbReference type="EMBL" id="JAINUL010000001">
    <property type="protein sequence ID" value="MCC0097402.1"/>
    <property type="molecule type" value="Genomic_DNA"/>
</dbReference>
<feature type="domain" description="Thioredoxin-like fold" evidence="2">
    <location>
        <begin position="70"/>
        <end position="224"/>
    </location>
</feature>
<proteinExistence type="predicted"/>
<dbReference type="Proteomes" id="UP001520654">
    <property type="component" value="Unassembled WGS sequence"/>
</dbReference>
<dbReference type="PROSITE" id="PS51257">
    <property type="entry name" value="PROKAR_LIPOPROTEIN"/>
    <property type="match status" value="1"/>
</dbReference>
<evidence type="ECO:0000259" key="2">
    <source>
        <dbReference type="Pfam" id="PF13462"/>
    </source>
</evidence>
<keyword evidence="4" id="KW-1185">Reference proteome</keyword>
<evidence type="ECO:0000313" key="3">
    <source>
        <dbReference type="EMBL" id="MCC0097402.1"/>
    </source>
</evidence>
<evidence type="ECO:0000313" key="4">
    <source>
        <dbReference type="Proteomes" id="UP001520654"/>
    </source>
</evidence>
<dbReference type="Pfam" id="PF13462">
    <property type="entry name" value="Thioredoxin_4"/>
    <property type="match status" value="1"/>
</dbReference>
<organism evidence="3 4">
    <name type="scientific">Streptomyces flavotricini</name>
    <dbReference type="NCBI Taxonomy" id="66888"/>
    <lineage>
        <taxon>Bacteria</taxon>
        <taxon>Bacillati</taxon>
        <taxon>Actinomycetota</taxon>
        <taxon>Actinomycetes</taxon>
        <taxon>Kitasatosporales</taxon>
        <taxon>Streptomycetaceae</taxon>
        <taxon>Streptomyces</taxon>
    </lineage>
</organism>
<evidence type="ECO:0000256" key="1">
    <source>
        <dbReference type="SAM" id="SignalP"/>
    </source>
</evidence>
<dbReference type="InterPro" id="IPR012336">
    <property type="entry name" value="Thioredoxin-like_fold"/>
</dbReference>
<feature type="signal peptide" evidence="1">
    <location>
        <begin position="1"/>
        <end position="26"/>
    </location>
</feature>
<protein>
    <submittedName>
        <fullName evidence="3">DsbA family protein</fullName>
    </submittedName>
</protein>
<name>A0ABS8EA76_9ACTN</name>
<dbReference type="RefSeq" id="WP_229338362.1">
    <property type="nucleotide sequence ID" value="NZ_JAINUL010000001.1"/>
</dbReference>
<dbReference type="InterPro" id="IPR036249">
    <property type="entry name" value="Thioredoxin-like_sf"/>
</dbReference>
<comment type="caution">
    <text evidence="3">The sequence shown here is derived from an EMBL/GenBank/DDBJ whole genome shotgun (WGS) entry which is preliminary data.</text>
</comment>
<accession>A0ABS8EA76</accession>
<keyword evidence="1" id="KW-0732">Signal</keyword>